<evidence type="ECO:0000313" key="10">
    <source>
        <dbReference type="EMBL" id="AZF74496.1"/>
    </source>
</evidence>
<evidence type="ECO:0000313" key="8">
    <source>
        <dbReference type="EMBL" id="AZF69256.1"/>
    </source>
</evidence>
<reference evidence="15" key="2">
    <citation type="submission" date="2016-04" db="EMBL/GenBank/DDBJ databases">
        <authorList>
            <person name="Evans L.H."/>
            <person name="Alamgir A."/>
            <person name="Owens N."/>
            <person name="Weber N.D."/>
            <person name="Virtaneva K."/>
            <person name="Barbian K."/>
            <person name="Babar A."/>
            <person name="Rosenke K."/>
        </authorList>
    </citation>
    <scope>NUCLEOTIDE SEQUENCE</scope>
    <source>
        <strain evidence="15">P1</strain>
    </source>
</reference>
<dbReference type="EMBL" id="CP011056">
    <property type="protein sequence ID" value="AKA77484.1"/>
    <property type="molecule type" value="Genomic_DNA"/>
</dbReference>
<dbReference type="EMBL" id="CP011055">
    <property type="protein sequence ID" value="AKA74788.1"/>
    <property type="molecule type" value="Genomic_DNA"/>
</dbReference>
<keyword evidence="2 6" id="KW-0489">Methyltransferase</keyword>
<dbReference type="Proteomes" id="UP000269431">
    <property type="component" value="Chromosome"/>
</dbReference>
<evidence type="ECO:0000313" key="6">
    <source>
        <dbReference type="EMBL" id="AKA77484.1"/>
    </source>
</evidence>
<dbReference type="Proteomes" id="UP000282269">
    <property type="component" value="Chromosome"/>
</dbReference>
<evidence type="ECO:0000313" key="13">
    <source>
        <dbReference type="EMBL" id="AZF82330.1"/>
    </source>
</evidence>
<dbReference type="PANTHER" id="PTHR44942:SF4">
    <property type="entry name" value="METHYLTRANSFERASE TYPE 11 DOMAIN-CONTAINING PROTEIN"/>
    <property type="match status" value="1"/>
</dbReference>
<dbReference type="AlphaFoldDB" id="A0A0E3MFB6"/>
<reference evidence="16 17" key="1">
    <citation type="journal article" date="2015" name="Genome Announc.">
        <title>Complete Genome Sequence of Sulfolobus solfataricus Strain 98/2 and Evolved Derivatives.</title>
        <authorList>
            <person name="McCarthy S."/>
            <person name="Gradnigo J."/>
            <person name="Johnson T."/>
            <person name="Payne S."/>
            <person name="Lipzen A."/>
            <person name="Martin J."/>
            <person name="Schackwitz W."/>
            <person name="Moriyama E."/>
            <person name="Blum P."/>
        </authorList>
    </citation>
    <scope>NUCLEOTIDE SEQUENCE [LARGE SCALE GENOMIC DNA]</scope>
    <source>
        <strain evidence="16">98/2 SULC</strain>
        <strain evidence="5">SARC-B</strain>
        <strain evidence="6">SARC-C</strain>
        <strain evidence="7 18">SULA</strain>
        <strain evidence="17">SULB</strain>
    </source>
</reference>
<evidence type="ECO:0000256" key="1">
    <source>
        <dbReference type="ARBA" id="ARBA00008361"/>
    </source>
</evidence>
<dbReference type="KEGG" id="ssof:SULC_2711"/>
<evidence type="ECO:0000313" key="9">
    <source>
        <dbReference type="EMBL" id="AZF71876.1"/>
    </source>
</evidence>
<dbReference type="OrthoDB" id="1018at2157"/>
<dbReference type="Gene3D" id="3.40.50.150">
    <property type="entry name" value="Vaccinia Virus protein VP39"/>
    <property type="match status" value="1"/>
</dbReference>
<dbReference type="Proteomes" id="UP000033057">
    <property type="component" value="Chromosome"/>
</dbReference>
<dbReference type="EMBL" id="CP033237">
    <property type="protein sequence ID" value="AZF74496.1"/>
    <property type="molecule type" value="Genomic_DNA"/>
</dbReference>
<dbReference type="Proteomes" id="UP000267993">
    <property type="component" value="Chromosome"/>
</dbReference>
<dbReference type="Proteomes" id="UP000076770">
    <property type="component" value="Chromosome i"/>
</dbReference>
<dbReference type="PATRIC" id="fig|2287.6.peg.2897"/>
<evidence type="ECO:0000313" key="11">
    <source>
        <dbReference type="EMBL" id="AZF77119.1"/>
    </source>
</evidence>
<evidence type="ECO:0000313" key="21">
    <source>
        <dbReference type="Proteomes" id="UP000269431"/>
    </source>
</evidence>
<dbReference type="KEGG" id="ssoa:SULA_2713"/>
<dbReference type="EMBL" id="CP033239">
    <property type="protein sequence ID" value="AZF79724.1"/>
    <property type="molecule type" value="Genomic_DNA"/>
</dbReference>
<dbReference type="PANTHER" id="PTHR44942">
    <property type="entry name" value="METHYLTRANSF_11 DOMAIN-CONTAINING PROTEIN"/>
    <property type="match status" value="1"/>
</dbReference>
<accession>A0A0E3MFB6</accession>
<reference evidence="20 21" key="4">
    <citation type="journal article" date="2018" name="Proc. Natl. Acad. Sci. U.S.A.">
        <title>Nonmutational mechanism of inheritance in the Archaeon Sulfolobus solfataricus.</title>
        <authorList>
            <person name="Payne S."/>
            <person name="McCarthy S."/>
            <person name="Johnson T."/>
            <person name="North E."/>
            <person name="Blum P."/>
        </authorList>
    </citation>
    <scope>NUCLEOTIDE SEQUENCE [LARGE SCALE GENOMIC DNA]</scope>
    <source>
        <strain evidence="9 20">SARC-H</strain>
        <strain evidence="10 24">SARC-I</strain>
        <strain evidence="12 25">SARC-N</strain>
        <strain evidence="13 26">SARC-O</strain>
        <strain evidence="14 21">SUL120</strain>
        <strain evidence="8 22">SULG</strain>
        <strain evidence="11 23">SULM</strain>
    </source>
</reference>
<feature type="domain" description="Methyltransferase type 11" evidence="4">
    <location>
        <begin position="46"/>
        <end position="143"/>
    </location>
</feature>
<dbReference type="InterPro" id="IPR013216">
    <property type="entry name" value="Methyltransf_11"/>
</dbReference>
<evidence type="ECO:0000313" key="26">
    <source>
        <dbReference type="Proteomes" id="UP000282269"/>
    </source>
</evidence>
<dbReference type="EMBL" id="CP011057">
    <property type="protein sequence ID" value="AKA80174.1"/>
    <property type="molecule type" value="Genomic_DNA"/>
</dbReference>
<organism evidence="6 16">
    <name type="scientific">Saccharolobus solfataricus</name>
    <name type="common">Sulfolobus solfataricus</name>
    <dbReference type="NCBI Taxonomy" id="2287"/>
    <lineage>
        <taxon>Archaea</taxon>
        <taxon>Thermoproteota</taxon>
        <taxon>Thermoprotei</taxon>
        <taxon>Sulfolobales</taxon>
        <taxon>Sulfolobaceae</taxon>
        <taxon>Saccharolobus</taxon>
    </lineage>
</organism>
<evidence type="ECO:0000313" key="19">
    <source>
        <dbReference type="Proteomes" id="UP000076770"/>
    </source>
</evidence>
<comment type="similarity">
    <text evidence="1">Belongs to the methyltransferase superfamily.</text>
</comment>
<dbReference type="Proteomes" id="UP000033106">
    <property type="component" value="Chromosome"/>
</dbReference>
<evidence type="ECO:0000313" key="15">
    <source>
        <dbReference type="EMBL" id="SAI85564.1"/>
    </source>
</evidence>
<dbReference type="KEGG" id="ssol:SULB_2714"/>
<dbReference type="EMBL" id="LT549890">
    <property type="protein sequence ID" value="SAI85564.1"/>
    <property type="molecule type" value="Genomic_DNA"/>
</dbReference>
<reference evidence="6" key="5">
    <citation type="submission" date="2018-10" db="EMBL/GenBank/DDBJ databases">
        <authorList>
            <person name="McCarthy S."/>
            <person name="Gradnigo J."/>
            <person name="Johnson T."/>
            <person name="Payne S."/>
            <person name="Lipzen A."/>
            <person name="Schackwitz W."/>
            <person name="Martin J."/>
            <person name="Moriyama E."/>
            <person name="Blum P."/>
        </authorList>
    </citation>
    <scope>NUCLEOTIDE SEQUENCE</scope>
    <source>
        <strain evidence="5">SARC-B</strain>
        <strain evidence="6">SARC-C</strain>
        <strain evidence="7">SULA</strain>
    </source>
</reference>
<evidence type="ECO:0000313" key="5">
    <source>
        <dbReference type="EMBL" id="AKA74788.1"/>
    </source>
</evidence>
<dbReference type="GO" id="GO:0008757">
    <property type="term" value="F:S-adenosylmethionine-dependent methyltransferase activity"/>
    <property type="evidence" value="ECO:0007669"/>
    <property type="project" value="InterPro"/>
</dbReference>
<sequence>MQIIMSENDRYINPLILDNPLRFLVSSPNKIISRFSEYLKEDYTIVDLGCGPGFFTTVLARMVKTVYAIDPDERAISKLKEKVQKLSLNNVIPYVAPAQKLEFIRDKSIDFVFSNLMLCCTSDHDGALREIKRILKDSGLAYISVTRSFITKDKKDVSGKEWKEILSQFKVVKEGKSLLERWAIVQQKTL</sequence>
<evidence type="ECO:0000313" key="23">
    <source>
        <dbReference type="Proteomes" id="UP000273443"/>
    </source>
</evidence>
<evidence type="ECO:0000259" key="4">
    <source>
        <dbReference type="Pfam" id="PF08241"/>
    </source>
</evidence>
<reference evidence="19" key="3">
    <citation type="submission" date="2016-04" db="EMBL/GenBank/DDBJ databases">
        <authorList>
            <person name="Shah S.A."/>
            <person name="Garrett R.A."/>
        </authorList>
    </citation>
    <scope>NUCLEOTIDE SEQUENCE [LARGE SCALE GENOMIC DNA]</scope>
    <source>
        <strain evidence="19">ATCC 35091 / DSM 1616 / JCM 8930 / NBRC 15331 / P1</strain>
    </source>
</reference>
<dbReference type="CDD" id="cd02440">
    <property type="entry name" value="AdoMet_MTases"/>
    <property type="match status" value="1"/>
</dbReference>
<dbReference type="Proteomes" id="UP000033085">
    <property type="component" value="Chromosome"/>
</dbReference>
<gene>
    <name evidence="15" type="ORF">SSOP1_2010</name>
    <name evidence="7" type="ORF">SULA_2713</name>
    <name evidence="5" type="ORF">SULB_2714</name>
    <name evidence="6" type="ORF">SULC_2711</name>
    <name evidence="8" type="ORF">SULG_13830</name>
    <name evidence="9" type="ORF">SULH_13830</name>
    <name evidence="10" type="ORF">SULI_13830</name>
    <name evidence="11" type="ORF">SULM_13820</name>
    <name evidence="12" type="ORF">SULN_13810</name>
    <name evidence="13" type="ORF">SULO_13830</name>
    <name evidence="14" type="ORF">SULZ_13835</name>
</gene>
<evidence type="ECO:0000313" key="24">
    <source>
        <dbReference type="Proteomes" id="UP000275843"/>
    </source>
</evidence>
<evidence type="ECO:0000313" key="7">
    <source>
        <dbReference type="EMBL" id="AKA80174.1"/>
    </source>
</evidence>
<dbReference type="InterPro" id="IPR029063">
    <property type="entry name" value="SAM-dependent_MTases_sf"/>
</dbReference>
<dbReference type="EMBL" id="CP033238">
    <property type="protein sequence ID" value="AZF77119.1"/>
    <property type="molecule type" value="Genomic_DNA"/>
</dbReference>
<evidence type="ECO:0000313" key="20">
    <source>
        <dbReference type="Proteomes" id="UP000267993"/>
    </source>
</evidence>
<dbReference type="Proteomes" id="UP000273194">
    <property type="component" value="Chromosome"/>
</dbReference>
<evidence type="ECO:0000313" key="16">
    <source>
        <dbReference type="Proteomes" id="UP000033057"/>
    </source>
</evidence>
<name>A0A0E3MFB6_SACSO</name>
<dbReference type="InterPro" id="IPR051052">
    <property type="entry name" value="Diverse_substrate_MTase"/>
</dbReference>
<evidence type="ECO:0000256" key="3">
    <source>
        <dbReference type="ARBA" id="ARBA00022679"/>
    </source>
</evidence>
<dbReference type="SUPFAM" id="SSF53335">
    <property type="entry name" value="S-adenosyl-L-methionine-dependent methyltransferases"/>
    <property type="match status" value="1"/>
</dbReference>
<dbReference type="EMBL" id="CP033241">
    <property type="protein sequence ID" value="AZF84922.1"/>
    <property type="molecule type" value="Genomic_DNA"/>
</dbReference>
<dbReference type="OMA" id="SSIMELW"/>
<dbReference type="Proteomes" id="UP000275843">
    <property type="component" value="Chromosome"/>
</dbReference>
<dbReference type="EMBL" id="CP033235">
    <property type="protein sequence ID" value="AZF69256.1"/>
    <property type="molecule type" value="Genomic_DNA"/>
</dbReference>
<protein>
    <submittedName>
        <fullName evidence="6">Class I SAM-dependent methyltransferase</fullName>
    </submittedName>
    <submittedName>
        <fullName evidence="15">Methyltransferase type 11</fullName>
    </submittedName>
</protein>
<dbReference type="Pfam" id="PF08241">
    <property type="entry name" value="Methyltransf_11"/>
    <property type="match status" value="1"/>
</dbReference>
<dbReference type="Proteomes" id="UP000273443">
    <property type="component" value="Chromosome"/>
</dbReference>
<evidence type="ECO:0000313" key="18">
    <source>
        <dbReference type="Proteomes" id="UP000033106"/>
    </source>
</evidence>
<dbReference type="EMBL" id="CP033240">
    <property type="protein sequence ID" value="AZF82330.1"/>
    <property type="molecule type" value="Genomic_DNA"/>
</dbReference>
<evidence type="ECO:0000313" key="25">
    <source>
        <dbReference type="Proteomes" id="UP000278715"/>
    </source>
</evidence>
<dbReference type="EMBL" id="CP033236">
    <property type="protein sequence ID" value="AZF71876.1"/>
    <property type="molecule type" value="Genomic_DNA"/>
</dbReference>
<dbReference type="Proteomes" id="UP000278715">
    <property type="component" value="Chromosome"/>
</dbReference>
<keyword evidence="3 6" id="KW-0808">Transferase</keyword>
<evidence type="ECO:0000313" key="22">
    <source>
        <dbReference type="Proteomes" id="UP000273194"/>
    </source>
</evidence>
<evidence type="ECO:0000256" key="2">
    <source>
        <dbReference type="ARBA" id="ARBA00022603"/>
    </source>
</evidence>
<evidence type="ECO:0000313" key="12">
    <source>
        <dbReference type="EMBL" id="AZF79724.1"/>
    </source>
</evidence>
<dbReference type="GeneID" id="1453415"/>
<dbReference type="RefSeq" id="WP_009992763.1">
    <property type="nucleotide sequence ID" value="NZ_CP011055.2"/>
</dbReference>
<dbReference type="GO" id="GO:0032259">
    <property type="term" value="P:methylation"/>
    <property type="evidence" value="ECO:0007669"/>
    <property type="project" value="UniProtKB-KW"/>
</dbReference>
<dbReference type="GeneID" id="44130679"/>
<evidence type="ECO:0000313" key="17">
    <source>
        <dbReference type="Proteomes" id="UP000033085"/>
    </source>
</evidence>
<evidence type="ECO:0000313" key="14">
    <source>
        <dbReference type="EMBL" id="AZF84922.1"/>
    </source>
</evidence>
<proteinExistence type="inferred from homology"/>